<dbReference type="STRING" id="448.Lery_1565"/>
<comment type="caution">
    <text evidence="1">The sequence shown here is derived from an EMBL/GenBank/DDBJ whole genome shotgun (WGS) entry which is preliminary data.</text>
</comment>
<dbReference type="RefSeq" id="WP_065230266.1">
    <property type="nucleotide sequence ID" value="NZ_CAAAHY010000016.1"/>
</dbReference>
<accession>A0A0W0TQB8</accession>
<gene>
    <name evidence="1" type="ORF">Lery_1565</name>
</gene>
<dbReference type="EMBL" id="LNYA01000024">
    <property type="protein sequence ID" value="KTC97726.1"/>
    <property type="molecule type" value="Genomic_DNA"/>
</dbReference>
<dbReference type="Proteomes" id="UP000054773">
    <property type="component" value="Unassembled WGS sequence"/>
</dbReference>
<dbReference type="OrthoDB" id="5917296at2"/>
<dbReference type="AlphaFoldDB" id="A0A0W0TQB8"/>
<dbReference type="PATRIC" id="fig|448.7.peg.1633"/>
<organism evidence="1 2">
    <name type="scientific">Legionella erythra</name>
    <dbReference type="NCBI Taxonomy" id="448"/>
    <lineage>
        <taxon>Bacteria</taxon>
        <taxon>Pseudomonadati</taxon>
        <taxon>Pseudomonadota</taxon>
        <taxon>Gammaproteobacteria</taxon>
        <taxon>Legionellales</taxon>
        <taxon>Legionellaceae</taxon>
        <taxon>Legionella</taxon>
    </lineage>
</organism>
<reference evidence="1 2" key="1">
    <citation type="submission" date="2015-11" db="EMBL/GenBank/DDBJ databases">
        <title>Genomic analysis of 38 Legionella species identifies large and diverse effector repertoires.</title>
        <authorList>
            <person name="Burstein D."/>
            <person name="Amaro F."/>
            <person name="Zusman T."/>
            <person name="Lifshitz Z."/>
            <person name="Cohen O."/>
            <person name="Gilbert J.A."/>
            <person name="Pupko T."/>
            <person name="Shuman H.A."/>
            <person name="Segal G."/>
        </authorList>
    </citation>
    <scope>NUCLEOTIDE SEQUENCE [LARGE SCALE GENOMIC DNA]</scope>
    <source>
        <strain evidence="1 2">SE-32A-C8</strain>
    </source>
</reference>
<evidence type="ECO:0000313" key="2">
    <source>
        <dbReference type="Proteomes" id="UP000054773"/>
    </source>
</evidence>
<sequence length="101" mass="11572">MANISRKEIMDLSHESTVGLIYSRSDLHQYLVELIHNDRTDYIHEGIGVAVFPTMEDALRSARRRGATCFFLCLDNTYDECGAEPAASHYNYLPIRPSRKH</sequence>
<proteinExistence type="predicted"/>
<protein>
    <submittedName>
        <fullName evidence="1">Uncharacterized protein</fullName>
    </submittedName>
</protein>
<evidence type="ECO:0000313" key="1">
    <source>
        <dbReference type="EMBL" id="KTC97726.1"/>
    </source>
</evidence>
<keyword evidence="2" id="KW-1185">Reference proteome</keyword>
<name>A0A0W0TQB8_LEGER</name>